<comment type="caution">
    <text evidence="5">The sequence shown here is derived from an EMBL/GenBank/DDBJ whole genome shotgun (WGS) entry which is preliminary data.</text>
</comment>
<dbReference type="Pfam" id="PF12167">
    <property type="entry name" value="Arm-DNA-bind_2"/>
    <property type="match status" value="1"/>
</dbReference>
<dbReference type="Pfam" id="PF00589">
    <property type="entry name" value="Phage_integrase"/>
    <property type="match status" value="1"/>
</dbReference>
<accession>A0A7C3PJ06</accession>
<dbReference type="GO" id="GO:0015074">
    <property type="term" value="P:DNA integration"/>
    <property type="evidence" value="ECO:0007669"/>
    <property type="project" value="UniProtKB-KW"/>
</dbReference>
<comment type="similarity">
    <text evidence="1">Belongs to the 'phage' integrase family.</text>
</comment>
<dbReference type="InterPro" id="IPR011010">
    <property type="entry name" value="DNA_brk_join_enz"/>
</dbReference>
<keyword evidence="2" id="KW-0229">DNA integration</keyword>
<dbReference type="PANTHER" id="PTHR30629">
    <property type="entry name" value="PROPHAGE INTEGRASE"/>
    <property type="match status" value="1"/>
</dbReference>
<evidence type="ECO:0000256" key="1">
    <source>
        <dbReference type="ARBA" id="ARBA00008857"/>
    </source>
</evidence>
<gene>
    <name evidence="5" type="ORF">ENR64_14710</name>
</gene>
<dbReference type="InterPro" id="IPR002104">
    <property type="entry name" value="Integrase_catalytic"/>
</dbReference>
<dbReference type="SUPFAM" id="SSF56349">
    <property type="entry name" value="DNA breaking-rejoining enzymes"/>
    <property type="match status" value="1"/>
</dbReference>
<dbReference type="AlphaFoldDB" id="A0A7C3PJ06"/>
<sequence>MYSKTPTGKNPKGTVTVIVSNGRLQLRFRYAGDRKYVTLGLPDSPVNRKAAEAKARQIELDIASGNFDPTLAKYKPQSFLSTAAPDITPKATPKITELWEAYTQYKASSLKETTKGYHTSFTRLFQRLGDVQLLDALAVKAALEKLTTIYQTKRALVQLNAACKWGIKHGLLDANPYDGMANEMPKYRYQLDPKPNAFTEEERDRVIEAFKNHKGNWNGRGYTGISYAHYASFVEFLFLTGCRPSEAIGLQWKHVSNDGSFIRFEGSVTTSGNGKPIKVEGSKNNKKRRFPCSERLRRLLLSIKPEGVDPEALVFPSPKGKFIIYNNFCNNAWNRIVDKLKPDTTPYSCRDTFITTQIIKGVPESVIAEWCDTSVEMIQKHYADFLKMLSLRPWLADRTKKVECG</sequence>
<evidence type="ECO:0000256" key="3">
    <source>
        <dbReference type="ARBA" id="ARBA00023172"/>
    </source>
</evidence>
<protein>
    <submittedName>
        <fullName evidence="5">DUF3596 domain-containing protein</fullName>
    </submittedName>
</protein>
<name>A0A7C3PJ06_9CYAN</name>
<dbReference type="InterPro" id="IPR013762">
    <property type="entry name" value="Integrase-like_cat_sf"/>
</dbReference>
<dbReference type="PANTHER" id="PTHR30629:SF2">
    <property type="entry name" value="PROPHAGE INTEGRASE INTS-RELATED"/>
    <property type="match status" value="1"/>
</dbReference>
<evidence type="ECO:0000259" key="4">
    <source>
        <dbReference type="PROSITE" id="PS51898"/>
    </source>
</evidence>
<keyword evidence="3" id="KW-0233">DNA recombination</keyword>
<evidence type="ECO:0000313" key="5">
    <source>
        <dbReference type="EMBL" id="HFM98976.1"/>
    </source>
</evidence>
<organism evidence="5">
    <name type="scientific">Oscillatoriales cyanobacterium SpSt-418</name>
    <dbReference type="NCBI Taxonomy" id="2282169"/>
    <lineage>
        <taxon>Bacteria</taxon>
        <taxon>Bacillati</taxon>
        <taxon>Cyanobacteriota</taxon>
        <taxon>Cyanophyceae</taxon>
        <taxon>Oscillatoriophycideae</taxon>
        <taxon>Oscillatoriales</taxon>
    </lineage>
</organism>
<dbReference type="EMBL" id="DSRU01000220">
    <property type="protein sequence ID" value="HFM98976.1"/>
    <property type="molecule type" value="Genomic_DNA"/>
</dbReference>
<dbReference type="PROSITE" id="PS51898">
    <property type="entry name" value="TYR_RECOMBINASE"/>
    <property type="match status" value="1"/>
</dbReference>
<evidence type="ECO:0000256" key="2">
    <source>
        <dbReference type="ARBA" id="ARBA00022908"/>
    </source>
</evidence>
<dbReference type="GO" id="GO:0006310">
    <property type="term" value="P:DNA recombination"/>
    <property type="evidence" value="ECO:0007669"/>
    <property type="project" value="UniProtKB-KW"/>
</dbReference>
<dbReference type="InterPro" id="IPR050808">
    <property type="entry name" value="Phage_Integrase"/>
</dbReference>
<proteinExistence type="inferred from homology"/>
<feature type="domain" description="Tyr recombinase" evidence="4">
    <location>
        <begin position="193"/>
        <end position="396"/>
    </location>
</feature>
<dbReference type="InterPro" id="IPR022000">
    <property type="entry name" value="Min27-like_integrase_DNA_bind"/>
</dbReference>
<reference evidence="5" key="1">
    <citation type="journal article" date="2020" name="mSystems">
        <title>Genome- and Community-Level Interaction Insights into Carbon Utilization and Element Cycling Functions of Hydrothermarchaeota in Hydrothermal Sediment.</title>
        <authorList>
            <person name="Zhou Z."/>
            <person name="Liu Y."/>
            <person name="Xu W."/>
            <person name="Pan J."/>
            <person name="Luo Z.H."/>
            <person name="Li M."/>
        </authorList>
    </citation>
    <scope>NUCLEOTIDE SEQUENCE [LARGE SCALE GENOMIC DNA]</scope>
    <source>
        <strain evidence="5">SpSt-418</strain>
    </source>
</reference>
<dbReference type="Gene3D" id="1.10.443.10">
    <property type="entry name" value="Intergrase catalytic core"/>
    <property type="match status" value="1"/>
</dbReference>
<dbReference type="GO" id="GO:0003677">
    <property type="term" value="F:DNA binding"/>
    <property type="evidence" value="ECO:0007669"/>
    <property type="project" value="InterPro"/>
</dbReference>